<comment type="caution">
    <text evidence="4">Lacks conserved residue(s) required for the propagation of feature annotation.</text>
</comment>
<comment type="cofactor">
    <cofactor evidence="1">
        <name>a divalent metal cation</name>
        <dbReference type="ChEBI" id="CHEBI:60240"/>
    </cofactor>
</comment>
<dbReference type="InterPro" id="IPR041540">
    <property type="entry name" value="VATC"/>
</dbReference>
<feature type="region of interest" description="Disordered" evidence="5">
    <location>
        <begin position="448"/>
        <end position="481"/>
    </location>
</feature>
<dbReference type="InterPro" id="IPR032466">
    <property type="entry name" value="Metal_Hydrolase"/>
</dbReference>
<keyword evidence="3" id="KW-0378">Hydrolase</keyword>
<proteinExistence type="inferred from homology"/>
<dbReference type="PROSITE" id="PS51347">
    <property type="entry name" value="PHOSPHOTRIESTERASE_2"/>
    <property type="match status" value="1"/>
</dbReference>
<protein>
    <recommendedName>
        <fullName evidence="6">Vms1-associating treble clef domain-containing protein</fullName>
    </recommendedName>
</protein>
<dbReference type="PANTHER" id="PTHR10819:SF3">
    <property type="entry name" value="PHOSPHOTRIESTERASE-RELATED PROTEIN"/>
    <property type="match status" value="1"/>
</dbReference>
<dbReference type="InterPro" id="IPR001559">
    <property type="entry name" value="Phosphotriesterase"/>
</dbReference>
<evidence type="ECO:0000256" key="2">
    <source>
        <dbReference type="ARBA" id="ARBA00022723"/>
    </source>
</evidence>
<evidence type="ECO:0000256" key="1">
    <source>
        <dbReference type="ARBA" id="ARBA00001968"/>
    </source>
</evidence>
<dbReference type="PANTHER" id="PTHR10819">
    <property type="entry name" value="PHOSPHOTRIESTERASE-RELATED"/>
    <property type="match status" value="1"/>
</dbReference>
<accession>A0A7S3PI87</accession>
<organism evidence="7">
    <name type="scientific">Aplanochytrium stocchinoi</name>
    <dbReference type="NCBI Taxonomy" id="215587"/>
    <lineage>
        <taxon>Eukaryota</taxon>
        <taxon>Sar</taxon>
        <taxon>Stramenopiles</taxon>
        <taxon>Bigyra</taxon>
        <taxon>Labyrinthulomycetes</taxon>
        <taxon>Thraustochytrida</taxon>
        <taxon>Thraustochytriidae</taxon>
        <taxon>Aplanochytrium</taxon>
    </lineage>
</organism>
<dbReference type="AlphaFoldDB" id="A0A7S3PI87"/>
<dbReference type="EMBL" id="HBIN01013622">
    <property type="protein sequence ID" value="CAE0440148.1"/>
    <property type="molecule type" value="Transcribed_RNA"/>
</dbReference>
<gene>
    <name evidence="7" type="ORF">ASTO00021_LOCUS10296</name>
</gene>
<dbReference type="GO" id="GO:0016787">
    <property type="term" value="F:hydrolase activity"/>
    <property type="evidence" value="ECO:0007669"/>
    <property type="project" value="UniProtKB-KW"/>
</dbReference>
<feature type="compositionally biased region" description="Basic and acidic residues" evidence="5">
    <location>
        <begin position="448"/>
        <end position="462"/>
    </location>
</feature>
<name>A0A7S3PI87_9STRA</name>
<feature type="domain" description="Vms1-associating treble clef" evidence="6">
    <location>
        <begin position="409"/>
        <end position="445"/>
    </location>
</feature>
<dbReference type="Gene3D" id="3.20.20.140">
    <property type="entry name" value="Metal-dependent hydrolases"/>
    <property type="match status" value="1"/>
</dbReference>
<evidence type="ECO:0000313" key="7">
    <source>
        <dbReference type="EMBL" id="CAE0440148.1"/>
    </source>
</evidence>
<comment type="similarity">
    <text evidence="4">Belongs to the metallo-dependent hydrolases superfamily. Phosphotriesterase family.</text>
</comment>
<dbReference type="Pfam" id="PF02126">
    <property type="entry name" value="PTE"/>
    <property type="match status" value="1"/>
</dbReference>
<evidence type="ECO:0000256" key="5">
    <source>
        <dbReference type="SAM" id="MobiDB-lite"/>
    </source>
</evidence>
<reference evidence="7" key="1">
    <citation type="submission" date="2021-01" db="EMBL/GenBank/DDBJ databases">
        <authorList>
            <person name="Corre E."/>
            <person name="Pelletier E."/>
            <person name="Niang G."/>
            <person name="Scheremetjew M."/>
            <person name="Finn R."/>
            <person name="Kale V."/>
            <person name="Holt S."/>
            <person name="Cochrane G."/>
            <person name="Meng A."/>
            <person name="Brown T."/>
            <person name="Cohen L."/>
        </authorList>
    </citation>
    <scope>NUCLEOTIDE SEQUENCE</scope>
    <source>
        <strain evidence="7">GSBS06</strain>
    </source>
</reference>
<dbReference type="SUPFAM" id="SSF51556">
    <property type="entry name" value="Metallo-dependent hydrolases"/>
    <property type="match status" value="2"/>
</dbReference>
<evidence type="ECO:0000259" key="6">
    <source>
        <dbReference type="Pfam" id="PF18716"/>
    </source>
</evidence>
<evidence type="ECO:0000256" key="4">
    <source>
        <dbReference type="PROSITE-ProRule" id="PRU00679"/>
    </source>
</evidence>
<feature type="compositionally biased region" description="Polar residues" evidence="5">
    <location>
        <begin position="468"/>
        <end position="481"/>
    </location>
</feature>
<sequence length="481" mass="53167">MKAVTIFGPVDLESEIGDRAGALERRNSIPLVDVNSHIFQELGRENIIKRFSTDPTWHSNKSNLFSVDPHGQIKIQELAMIKSAPFLKLTNLSLDCSVEEAETEIRGFTENGGVVMCSTVPRGRGRDLGKLVELAEKLKSHLSIVVGTGWSAEYAADKDLSREELVRLLAGEVLDGLEEQQGRCKAGIIGEIVLSNHILDHKSKKGEIEAVALNAAVQAHVFTDGCPLLIKLEIEANNESHLCALNALERVINTFNAFPKAKSSKLAVSGLFSSLPGHLSFAEMNEYVSKLSKILKETRFNLIVTLASQCQVDSSHFCSVETVVSVVKELVRDGHGSRLMLGQNTNFKTQLWRYGGWGYSHLSNVLIPHLMKAGSPIDEFVIKQICIQNALEFLKFYTPPAAAKPREIEYWNCDLCGKKKPETYEAFEKSGYRYCSMKCLKKHKQILDSENDKDGGNDDEGKGRKRVNNGSTSWGIAVGSS</sequence>
<dbReference type="GO" id="GO:0008270">
    <property type="term" value="F:zinc ion binding"/>
    <property type="evidence" value="ECO:0007669"/>
    <property type="project" value="InterPro"/>
</dbReference>
<evidence type="ECO:0000256" key="3">
    <source>
        <dbReference type="ARBA" id="ARBA00022801"/>
    </source>
</evidence>
<dbReference type="Pfam" id="PF18716">
    <property type="entry name" value="VATC"/>
    <property type="match status" value="1"/>
</dbReference>
<keyword evidence="2" id="KW-0479">Metal-binding</keyword>